<protein>
    <submittedName>
        <fullName evidence="1">Pyruvate kinase isozyme a chloroplastic</fullName>
    </submittedName>
</protein>
<keyword evidence="2" id="KW-1185">Reference proteome</keyword>
<evidence type="ECO:0000313" key="1">
    <source>
        <dbReference type="EMBL" id="GFQ02656.1"/>
    </source>
</evidence>
<evidence type="ECO:0000313" key="2">
    <source>
        <dbReference type="Proteomes" id="UP000653305"/>
    </source>
</evidence>
<comment type="caution">
    <text evidence="1">The sequence shown here is derived from an EMBL/GenBank/DDBJ whole genome shotgun (WGS) entry which is preliminary data.</text>
</comment>
<feature type="non-terminal residue" evidence="1">
    <location>
        <position position="1"/>
    </location>
</feature>
<keyword evidence="1" id="KW-0808">Transferase</keyword>
<keyword evidence="1" id="KW-0418">Kinase</keyword>
<gene>
    <name evidence="1" type="ORF">PHJA_002409500</name>
</gene>
<reference evidence="1" key="1">
    <citation type="submission" date="2020-07" db="EMBL/GenBank/DDBJ databases">
        <title>Ethylene signaling mediates host invasion by parasitic plants.</title>
        <authorList>
            <person name="Yoshida S."/>
        </authorList>
    </citation>
    <scope>NUCLEOTIDE SEQUENCE</scope>
    <source>
        <strain evidence="1">Okayama</strain>
    </source>
</reference>
<sequence>CFLANLPWASSLTKR</sequence>
<proteinExistence type="predicted"/>
<dbReference type="GO" id="GO:0016301">
    <property type="term" value="F:kinase activity"/>
    <property type="evidence" value="ECO:0007669"/>
    <property type="project" value="UniProtKB-KW"/>
</dbReference>
<dbReference type="OrthoDB" id="108365at2759"/>
<dbReference type="EMBL" id="BMAC01000762">
    <property type="protein sequence ID" value="GFQ02656.1"/>
    <property type="molecule type" value="Genomic_DNA"/>
</dbReference>
<dbReference type="Proteomes" id="UP000653305">
    <property type="component" value="Unassembled WGS sequence"/>
</dbReference>
<organism evidence="1 2">
    <name type="scientific">Phtheirospermum japonicum</name>
    <dbReference type="NCBI Taxonomy" id="374723"/>
    <lineage>
        <taxon>Eukaryota</taxon>
        <taxon>Viridiplantae</taxon>
        <taxon>Streptophyta</taxon>
        <taxon>Embryophyta</taxon>
        <taxon>Tracheophyta</taxon>
        <taxon>Spermatophyta</taxon>
        <taxon>Magnoliopsida</taxon>
        <taxon>eudicotyledons</taxon>
        <taxon>Gunneridae</taxon>
        <taxon>Pentapetalae</taxon>
        <taxon>asterids</taxon>
        <taxon>lamiids</taxon>
        <taxon>Lamiales</taxon>
        <taxon>Orobanchaceae</taxon>
        <taxon>Orobanchaceae incertae sedis</taxon>
        <taxon>Phtheirospermum</taxon>
    </lineage>
</organism>
<accession>A0A830D691</accession>
<keyword evidence="1" id="KW-0670">Pyruvate</keyword>
<name>A0A830D691_9LAMI</name>